<dbReference type="AlphaFoldDB" id="A0A6J7KMT7"/>
<evidence type="ECO:0000256" key="1">
    <source>
        <dbReference type="SAM" id="Phobius"/>
    </source>
</evidence>
<feature type="transmembrane region" description="Helical" evidence="1">
    <location>
        <begin position="115"/>
        <end position="133"/>
    </location>
</feature>
<feature type="transmembrane region" description="Helical" evidence="1">
    <location>
        <begin position="211"/>
        <end position="230"/>
    </location>
</feature>
<keyword evidence="1" id="KW-0472">Membrane</keyword>
<reference evidence="2" key="1">
    <citation type="submission" date="2020-05" db="EMBL/GenBank/DDBJ databases">
        <authorList>
            <person name="Chiriac C."/>
            <person name="Salcher M."/>
            <person name="Ghai R."/>
            <person name="Kavagutti S V."/>
        </authorList>
    </citation>
    <scope>NUCLEOTIDE SEQUENCE</scope>
</reference>
<feature type="transmembrane region" description="Helical" evidence="1">
    <location>
        <begin position="35"/>
        <end position="57"/>
    </location>
</feature>
<accession>A0A6J7KMT7</accession>
<feature type="transmembrane region" description="Helical" evidence="1">
    <location>
        <begin position="344"/>
        <end position="363"/>
    </location>
</feature>
<evidence type="ECO:0000313" key="2">
    <source>
        <dbReference type="EMBL" id="CAB4957206.1"/>
    </source>
</evidence>
<feature type="transmembrane region" description="Helical" evidence="1">
    <location>
        <begin position="1212"/>
        <end position="1234"/>
    </location>
</feature>
<feature type="transmembrane region" description="Helical" evidence="1">
    <location>
        <begin position="140"/>
        <end position="158"/>
    </location>
</feature>
<feature type="transmembrane region" description="Helical" evidence="1">
    <location>
        <begin position="237"/>
        <end position="257"/>
    </location>
</feature>
<keyword evidence="1" id="KW-0812">Transmembrane</keyword>
<feature type="transmembrane region" description="Helical" evidence="1">
    <location>
        <begin position="390"/>
        <end position="411"/>
    </location>
</feature>
<proteinExistence type="predicted"/>
<feature type="transmembrane region" description="Helical" evidence="1">
    <location>
        <begin position="423"/>
        <end position="443"/>
    </location>
</feature>
<protein>
    <submittedName>
        <fullName evidence="2">Unannotated protein</fullName>
    </submittedName>
</protein>
<keyword evidence="1" id="KW-1133">Transmembrane helix</keyword>
<name>A0A6J7KMT7_9ZZZZ</name>
<feature type="transmembrane region" description="Helical" evidence="1">
    <location>
        <begin position="318"/>
        <end position="337"/>
    </location>
</feature>
<dbReference type="EMBL" id="CAFBNE010000063">
    <property type="protein sequence ID" value="CAB4957206.1"/>
    <property type="molecule type" value="Genomic_DNA"/>
</dbReference>
<gene>
    <name evidence="2" type="ORF">UFOPK3772_01952</name>
</gene>
<organism evidence="2">
    <name type="scientific">freshwater metagenome</name>
    <dbReference type="NCBI Taxonomy" id="449393"/>
    <lineage>
        <taxon>unclassified sequences</taxon>
        <taxon>metagenomes</taxon>
        <taxon>ecological metagenomes</taxon>
    </lineage>
</organism>
<sequence length="1256" mass="136165">MTTHGALAATASTAAGIHRRARDSVWRWVKRQRPYLLVALGSTLVVSSWFRTGTFIATGDMGPFIRQGWAPEAIWSWNHSITGAGSASYNIARGGEFVLLAFWKAIGLDEYAAQWSWYTLIYGLVGFGTAYAARAFVRSELAVVTAGMFGVLNGFFLARLPNPLNILSVASIALMTGLAIRVAKGRSIPPPVAGLVLLPTSFLGFNPPMLVVAYAWAVGGTTILTLLALGWRPLARLLWWFVKAVPWVVLLNAWWLVPLAQGFTGGGGAVANADFTDPTNWIWAQINNTIPNILTLSAIWGWYRPQYLPFAQALDQPYWVWLRYLLPALVLCAPLVALRGVRRVSLVLLAVSSVFVFLAKGLMPPLEQVNLWLYLHAPGFWLFREPMSKLGQVLVIFFAISLAILVEGLVARARARPTIGTRIALAAGFAGIFGTLLYPYPLYTGTVMPDDRPLQPSAHVRVPDFWWNMASTIDADARPGKVLVLPLADYYQMPTTWGFFGVDSIANLLISHPVITPKPDGYFGDVPGFNANVRQAEAALLAGDLAAVPRLLDALQVAKVIVRHDLVRGLPGRSFADDATLDAALARVPGMTKRVTGPLDLWYVGDGTKPTVRTYRRLLDAPYRPEAGANAIATLNSNEAIRLQSPPKAVPGPRVVDDSAAVSNDVVQWPVPAVDEGYPSTSITTVGGTFTVAQRARSSPALVPSVDVPASELVLRDPTRVTVDGATVSTRPDLRIPLRSTDAVAVTAGTRTVSLDGWGGDALARATGTTRNPVTVVVGSGTPLTVWGPSAEPARTTPFSEVYDCNNYEPRPAAELGLRRDIVRTGKGAVVRLTAKDHAACTRVTVSDAKPGRTYRIRLEYRSVKGKRPQICIWQVGTDGCTFGPAPVIRKTWTPLEAFVTMDDAATGLQVILHSDVGQRLLGPTVSEYRGLRVMALAESVKTTVFPPEVPQTKITLAAGEHTLAVEGGLSGTVLTPFEPLRDCFNYDDLTPDQAGLFAEPLTGEPQPAFRIGARVHMACVGATAPAVGGTSLYELSFDARSVAVRDPKVCLFERGPDRCRSLPATKWGNEWQPYGILVSPDPSAVETRLYLYGLRDFAGKERSEVQYRAVRLRPVASTSSVVLVRDGPLEPAAELEWQRDNPTRFPVSVSGPTTVLSLSETYAPGWQLQGMPVGSPKPEHLQVQGWANGWTLPAGDIDGALAYGPSRISRYALLAFPVALVLALLYPLFAWWWRRRRVRLVAAREGAATDPEPST</sequence>